<dbReference type="SUPFAM" id="SSF50486">
    <property type="entry name" value="FMT C-terminal domain-like"/>
    <property type="match status" value="1"/>
</dbReference>
<protein>
    <recommendedName>
        <fullName evidence="5">Putative 3-methyladenine DNA glycosylase</fullName>
        <ecNumber evidence="5">3.2.2.-</ecNumber>
    </recommendedName>
</protein>
<keyword evidence="2 5" id="KW-0227">DNA damage</keyword>
<dbReference type="EC" id="3.2.2.-" evidence="5"/>
<evidence type="ECO:0000313" key="7">
    <source>
        <dbReference type="EMBL" id="GAT78763.1"/>
    </source>
</evidence>
<dbReference type="Gene3D" id="3.10.300.10">
    <property type="entry name" value="Methylpurine-DNA glycosylase (MPG)"/>
    <property type="match status" value="1"/>
</dbReference>
<sequence length="164" mass="18528">MLLFNQYKGIITETEAYIGQDDQAAHSFHGYTKRTSVMFGNPGFSYVYLIYGMYHCLNVVTEPEGFPAAILIRSIILLSKNIPHTKVNGPGKICKTLHITKEHNNIDMTASHSFCICNTNLNIDNYICTPRIGISKATDKFWRFVIPNVTSLQYIDTKLVCTLT</sequence>
<dbReference type="InterPro" id="IPR036995">
    <property type="entry name" value="MPG_sf"/>
</dbReference>
<organism evidence="6 8">
    <name type="scientific">Ehrlichia ruminantium</name>
    <name type="common">heartwater rickettsia</name>
    <name type="synonym">Cowdria ruminantium</name>
    <dbReference type="NCBI Taxonomy" id="779"/>
    <lineage>
        <taxon>Bacteria</taxon>
        <taxon>Pseudomonadati</taxon>
        <taxon>Pseudomonadota</taxon>
        <taxon>Alphaproteobacteria</taxon>
        <taxon>Rickettsiales</taxon>
        <taxon>Anaplasmataceae</taxon>
        <taxon>Ehrlichia</taxon>
    </lineage>
</organism>
<name>A0A170S464_EHRRU</name>
<reference evidence="6" key="1">
    <citation type="journal article" date="2016" name="Genome Announc.">
        <title>Draft Genome Sequences of Three Strains of Ehrlichia ruminantium, a Tick-Borne Pathogen of Ruminants, Isolated from Zimbabwe, The Gambia, and Ghana.</title>
        <authorList>
            <person name="Nakao R."/>
            <person name="Jongejan F."/>
            <person name="Sugimoto C."/>
        </authorList>
    </citation>
    <scope>NUCLEOTIDE SEQUENCE</scope>
    <source>
        <strain evidence="6">Kerr Seringe</strain>
        <strain evidence="7">Pokoase 417</strain>
    </source>
</reference>
<evidence type="ECO:0000256" key="5">
    <source>
        <dbReference type="HAMAP-Rule" id="MF_00527"/>
    </source>
</evidence>
<evidence type="ECO:0000256" key="2">
    <source>
        <dbReference type="ARBA" id="ARBA00022763"/>
    </source>
</evidence>
<comment type="caution">
    <text evidence="6">The sequence shown here is derived from an EMBL/GenBank/DDBJ whole genome shotgun (WGS) entry which is preliminary data.</text>
</comment>
<comment type="similarity">
    <text evidence="1 5">Belongs to the DNA glycosylase MPG family.</text>
</comment>
<evidence type="ECO:0000313" key="6">
    <source>
        <dbReference type="EMBL" id="GAT77603.1"/>
    </source>
</evidence>
<dbReference type="EMBL" id="BDDM01000308">
    <property type="protein sequence ID" value="GAT78763.1"/>
    <property type="molecule type" value="Genomic_DNA"/>
</dbReference>
<dbReference type="HAMAP" id="MF_00527">
    <property type="entry name" value="3MGH"/>
    <property type="match status" value="1"/>
</dbReference>
<accession>A0A170S464</accession>
<dbReference type="InterPro" id="IPR003180">
    <property type="entry name" value="MPG"/>
</dbReference>
<dbReference type="InterPro" id="IPR011034">
    <property type="entry name" value="Formyl_transferase-like_C_sf"/>
</dbReference>
<keyword evidence="3 5" id="KW-0378">Hydrolase</keyword>
<evidence type="ECO:0000256" key="3">
    <source>
        <dbReference type="ARBA" id="ARBA00022801"/>
    </source>
</evidence>
<gene>
    <name evidence="6" type="primary">mpg</name>
    <name evidence="6" type="ORF">EHRUM2_08300</name>
    <name evidence="7" type="ORF">EHRUM3_09930</name>
</gene>
<evidence type="ECO:0000256" key="4">
    <source>
        <dbReference type="ARBA" id="ARBA00023204"/>
    </source>
</evidence>
<dbReference type="NCBIfam" id="NF002004">
    <property type="entry name" value="PRK00802.1-4"/>
    <property type="match status" value="1"/>
</dbReference>
<dbReference type="Proteomes" id="UP000092731">
    <property type="component" value="Unassembled WGS sequence"/>
</dbReference>
<dbReference type="CDD" id="cd00540">
    <property type="entry name" value="AAG"/>
    <property type="match status" value="1"/>
</dbReference>
<evidence type="ECO:0000256" key="1">
    <source>
        <dbReference type="ARBA" id="ARBA00009232"/>
    </source>
</evidence>
<keyword evidence="4 5" id="KW-0234">DNA repair</keyword>
<dbReference type="GO" id="GO:0003677">
    <property type="term" value="F:DNA binding"/>
    <property type="evidence" value="ECO:0007669"/>
    <property type="project" value="InterPro"/>
</dbReference>
<dbReference type="GO" id="GO:0003905">
    <property type="term" value="F:alkylbase DNA N-glycosylase activity"/>
    <property type="evidence" value="ECO:0007669"/>
    <property type="project" value="InterPro"/>
</dbReference>
<dbReference type="PANTHER" id="PTHR10429">
    <property type="entry name" value="DNA-3-METHYLADENINE GLYCOSYLASE"/>
    <property type="match status" value="1"/>
</dbReference>
<dbReference type="EMBL" id="BDDL01000092">
    <property type="protein sequence ID" value="GAT77603.1"/>
    <property type="molecule type" value="Genomic_DNA"/>
</dbReference>
<dbReference type="Pfam" id="PF02245">
    <property type="entry name" value="Pur_DNA_glyco"/>
    <property type="match status" value="1"/>
</dbReference>
<reference evidence="8 9" key="2">
    <citation type="submission" date="2016-05" db="EMBL/GenBank/DDBJ databases">
        <title>Draft genome sequences of four strains of Ehrlichia ruminantium, a tick-borne pathogen of ruminants, isolated from Zimbabwe, The Gambia and Ghana.</title>
        <authorList>
            <person name="Nakao R."/>
            <person name="Jongejan F."/>
            <person name="Sugimoto C."/>
        </authorList>
    </citation>
    <scope>NUCLEOTIDE SEQUENCE [LARGE SCALE GENOMIC DNA]</scope>
    <source>
        <strain evidence="8">Kerr Seringe</strain>
        <strain evidence="9">Pokoase 417</strain>
    </source>
</reference>
<dbReference type="NCBIfam" id="TIGR00567">
    <property type="entry name" value="3mg"/>
    <property type="match status" value="1"/>
</dbReference>
<evidence type="ECO:0000313" key="8">
    <source>
        <dbReference type="Proteomes" id="UP000092677"/>
    </source>
</evidence>
<dbReference type="Proteomes" id="UP000092677">
    <property type="component" value="Unassembled WGS sequence"/>
</dbReference>
<dbReference type="AlphaFoldDB" id="A0A170S464"/>
<dbReference type="PANTHER" id="PTHR10429:SF0">
    <property type="entry name" value="DNA-3-METHYLADENINE GLYCOSYLASE"/>
    <property type="match status" value="1"/>
</dbReference>
<evidence type="ECO:0000313" key="9">
    <source>
        <dbReference type="Proteomes" id="UP000092731"/>
    </source>
</evidence>
<proteinExistence type="inferred from homology"/>
<dbReference type="GO" id="GO:0006284">
    <property type="term" value="P:base-excision repair"/>
    <property type="evidence" value="ECO:0007669"/>
    <property type="project" value="InterPro"/>
</dbReference>